<name>A0A2P2N322_RHIMU</name>
<reference evidence="1" key="1">
    <citation type="submission" date="2018-02" db="EMBL/GenBank/DDBJ databases">
        <title>Rhizophora mucronata_Transcriptome.</title>
        <authorList>
            <person name="Meera S.P."/>
            <person name="Sreeshan A."/>
            <person name="Augustine A."/>
        </authorList>
    </citation>
    <scope>NUCLEOTIDE SEQUENCE</scope>
    <source>
        <tissue evidence="1">Leaf</tissue>
    </source>
</reference>
<evidence type="ECO:0000313" key="1">
    <source>
        <dbReference type="EMBL" id="MBX36847.1"/>
    </source>
</evidence>
<accession>A0A2P2N322</accession>
<dbReference type="EMBL" id="GGEC01056363">
    <property type="protein sequence ID" value="MBX36847.1"/>
    <property type="molecule type" value="Transcribed_RNA"/>
</dbReference>
<organism evidence="1">
    <name type="scientific">Rhizophora mucronata</name>
    <name type="common">Asiatic mangrove</name>
    <dbReference type="NCBI Taxonomy" id="61149"/>
    <lineage>
        <taxon>Eukaryota</taxon>
        <taxon>Viridiplantae</taxon>
        <taxon>Streptophyta</taxon>
        <taxon>Embryophyta</taxon>
        <taxon>Tracheophyta</taxon>
        <taxon>Spermatophyta</taxon>
        <taxon>Magnoliopsida</taxon>
        <taxon>eudicotyledons</taxon>
        <taxon>Gunneridae</taxon>
        <taxon>Pentapetalae</taxon>
        <taxon>rosids</taxon>
        <taxon>fabids</taxon>
        <taxon>Malpighiales</taxon>
        <taxon>Rhizophoraceae</taxon>
        <taxon>Rhizophora</taxon>
    </lineage>
</organism>
<dbReference type="AlphaFoldDB" id="A0A2P2N322"/>
<sequence>MSLPNLAAPQHILPSSGPFLAPECIGDLIVLANQFSHTLYHQRTHGCFF</sequence>
<proteinExistence type="predicted"/>
<protein>
    <submittedName>
        <fullName evidence="1">Uncharacterized protein</fullName>
    </submittedName>
</protein>